<comment type="caution">
    <text evidence="9">The sequence shown here is derived from an EMBL/GenBank/DDBJ whole genome shotgun (WGS) entry which is preliminary data.</text>
</comment>
<evidence type="ECO:0000313" key="9">
    <source>
        <dbReference type="EMBL" id="NMH15692.1"/>
    </source>
</evidence>
<feature type="transmembrane region" description="Helical" evidence="8">
    <location>
        <begin position="135"/>
        <end position="157"/>
    </location>
</feature>
<keyword evidence="10" id="KW-1185">Reference proteome</keyword>
<evidence type="ECO:0000313" key="10">
    <source>
        <dbReference type="Proteomes" id="UP000669605"/>
    </source>
</evidence>
<keyword evidence="5 8" id="KW-0812">Transmembrane</keyword>
<comment type="subcellular location">
    <subcellularLocation>
        <location evidence="1">Cell membrane</location>
        <topology evidence="1">Multi-pass membrane protein</topology>
    </subcellularLocation>
</comment>
<comment type="similarity">
    <text evidence="2">Belongs to the AzlC family.</text>
</comment>
<keyword evidence="7 8" id="KW-0472">Membrane</keyword>
<protein>
    <submittedName>
        <fullName evidence="9">Branched-chain amino acid ABC transporter permease</fullName>
    </submittedName>
</protein>
<accession>A0ABX1QI63</accession>
<evidence type="ECO:0000256" key="7">
    <source>
        <dbReference type="ARBA" id="ARBA00023136"/>
    </source>
</evidence>
<evidence type="ECO:0000256" key="2">
    <source>
        <dbReference type="ARBA" id="ARBA00010735"/>
    </source>
</evidence>
<keyword evidence="6 8" id="KW-1133">Transmembrane helix</keyword>
<dbReference type="EMBL" id="JAAAUB010000001">
    <property type="protein sequence ID" value="NMH15692.1"/>
    <property type="molecule type" value="Genomic_DNA"/>
</dbReference>
<dbReference type="PANTHER" id="PTHR34979:SF1">
    <property type="entry name" value="INNER MEMBRANE PROTEIN YGAZ"/>
    <property type="match status" value="1"/>
</dbReference>
<keyword evidence="4" id="KW-1003">Cell membrane</keyword>
<dbReference type="Proteomes" id="UP000669605">
    <property type="component" value="Unassembled WGS sequence"/>
</dbReference>
<feature type="transmembrane region" description="Helical" evidence="8">
    <location>
        <begin position="45"/>
        <end position="64"/>
    </location>
</feature>
<feature type="transmembrane region" description="Helical" evidence="8">
    <location>
        <begin position="71"/>
        <end position="92"/>
    </location>
</feature>
<organism evidence="9 10">
    <name type="scientific">Tepidiphilus baoligensis</name>
    <dbReference type="NCBI Taxonomy" id="2698687"/>
    <lineage>
        <taxon>Bacteria</taxon>
        <taxon>Pseudomonadati</taxon>
        <taxon>Pseudomonadota</taxon>
        <taxon>Hydrogenophilia</taxon>
        <taxon>Hydrogenophilales</taxon>
        <taxon>Hydrogenophilaceae</taxon>
        <taxon>Tepidiphilus</taxon>
    </lineage>
</organism>
<evidence type="ECO:0000256" key="3">
    <source>
        <dbReference type="ARBA" id="ARBA00022448"/>
    </source>
</evidence>
<evidence type="ECO:0000256" key="6">
    <source>
        <dbReference type="ARBA" id="ARBA00022989"/>
    </source>
</evidence>
<dbReference type="PANTHER" id="PTHR34979">
    <property type="entry name" value="INNER MEMBRANE PROTEIN YGAZ"/>
    <property type="match status" value="1"/>
</dbReference>
<dbReference type="InterPro" id="IPR011606">
    <property type="entry name" value="Brnchd-chn_aa_trnsp_permease"/>
</dbReference>
<keyword evidence="3" id="KW-0813">Transport</keyword>
<evidence type="ECO:0000256" key="8">
    <source>
        <dbReference type="SAM" id="Phobius"/>
    </source>
</evidence>
<dbReference type="Pfam" id="PF03591">
    <property type="entry name" value="AzlC"/>
    <property type="match status" value="1"/>
</dbReference>
<evidence type="ECO:0000256" key="4">
    <source>
        <dbReference type="ARBA" id="ARBA00022475"/>
    </source>
</evidence>
<reference evidence="9 10" key="1">
    <citation type="journal article" date="2020" name="Curr. Microbiol.">
        <title>Tepidiphilus baoligensis sp. nov., a Novel Bacterium of the Family Hydrogenophilaceae Isolated from an Oil Reservoir.</title>
        <authorList>
            <person name="Zhang X."/>
            <person name="Wang G."/>
            <person name="Ma X."/>
            <person name="Yu J."/>
            <person name="You J."/>
            <person name="Xue Y."/>
            <person name="Ma Y."/>
        </authorList>
    </citation>
    <scope>NUCLEOTIDE SEQUENCE [LARGE SCALE GENOMIC DNA]</scope>
    <source>
        <strain evidence="9 10">B18-69</strain>
    </source>
</reference>
<evidence type="ECO:0000256" key="5">
    <source>
        <dbReference type="ARBA" id="ARBA00022692"/>
    </source>
</evidence>
<gene>
    <name evidence="9" type="ORF">GV368_00915</name>
</gene>
<feature type="transmembrane region" description="Helical" evidence="8">
    <location>
        <begin position="186"/>
        <end position="202"/>
    </location>
</feature>
<evidence type="ECO:0000256" key="1">
    <source>
        <dbReference type="ARBA" id="ARBA00004651"/>
    </source>
</evidence>
<feature type="transmembrane region" description="Helical" evidence="8">
    <location>
        <begin position="208"/>
        <end position="225"/>
    </location>
</feature>
<feature type="transmembrane region" description="Helical" evidence="8">
    <location>
        <begin position="104"/>
        <end position="123"/>
    </location>
</feature>
<proteinExistence type="inferred from homology"/>
<feature type="transmembrane region" description="Helical" evidence="8">
    <location>
        <begin position="163"/>
        <end position="179"/>
    </location>
</feature>
<sequence length="235" mass="25375">MMSTLRMGLREGVREILAFSLGLVPWAIATGIAMRASGLSIGESLAMNVLVFAATAQLGTLPLLVSEAPVWLILATAAILNLRFVIYSAAMAPAFHDQPWARRALGSYLLVDVVFLVQGPGLLQEQDAQRRWGRFLGAGLWCWGTWQIASLVGIVGASWVPEHWSLGFMGTIALLVLLVPMCRERVMLVTALAAGASALLLRDLPLRTGVIAAVIVGLVAGYLFERRQQGVARER</sequence>
<name>A0ABX1QI63_9PROT</name>